<evidence type="ECO:0000313" key="2">
    <source>
        <dbReference type="Proteomes" id="UP001152622"/>
    </source>
</evidence>
<gene>
    <name evidence="1" type="ORF">SKAU_G00191350</name>
</gene>
<evidence type="ECO:0000313" key="1">
    <source>
        <dbReference type="EMBL" id="KAJ8356341.1"/>
    </source>
</evidence>
<reference evidence="1" key="1">
    <citation type="journal article" date="2023" name="Science">
        <title>Genome structures resolve the early diversification of teleost fishes.</title>
        <authorList>
            <person name="Parey E."/>
            <person name="Louis A."/>
            <person name="Montfort J."/>
            <person name="Bouchez O."/>
            <person name="Roques C."/>
            <person name="Iampietro C."/>
            <person name="Lluch J."/>
            <person name="Castinel A."/>
            <person name="Donnadieu C."/>
            <person name="Desvignes T."/>
            <person name="Floi Bucao C."/>
            <person name="Jouanno E."/>
            <person name="Wen M."/>
            <person name="Mejri S."/>
            <person name="Dirks R."/>
            <person name="Jansen H."/>
            <person name="Henkel C."/>
            <person name="Chen W.J."/>
            <person name="Zahm M."/>
            <person name="Cabau C."/>
            <person name="Klopp C."/>
            <person name="Thompson A.W."/>
            <person name="Robinson-Rechavi M."/>
            <person name="Braasch I."/>
            <person name="Lecointre G."/>
            <person name="Bobe J."/>
            <person name="Postlethwait J.H."/>
            <person name="Berthelot C."/>
            <person name="Roest Crollius H."/>
            <person name="Guiguen Y."/>
        </authorList>
    </citation>
    <scope>NUCLEOTIDE SEQUENCE</scope>
    <source>
        <strain evidence="1">WJC10195</strain>
    </source>
</reference>
<comment type="caution">
    <text evidence="1">The sequence shown here is derived from an EMBL/GenBank/DDBJ whole genome shotgun (WGS) entry which is preliminary data.</text>
</comment>
<name>A0A9Q1FDL7_SYNKA</name>
<dbReference type="AlphaFoldDB" id="A0A9Q1FDL7"/>
<dbReference type="Proteomes" id="UP001152622">
    <property type="component" value="Chromosome 6"/>
</dbReference>
<dbReference type="EMBL" id="JAINUF010000006">
    <property type="protein sequence ID" value="KAJ8356341.1"/>
    <property type="molecule type" value="Genomic_DNA"/>
</dbReference>
<sequence>MQPSITVFRIKLVCFSGRIASSWQSLPITALHHLRCRQSVAGSRLLLPTACVDLKQESWPGALETVSSMCAIQTSALREGRSPSSTLQPQALNGGSDCLECELS</sequence>
<accession>A0A9Q1FDL7</accession>
<protein>
    <submittedName>
        <fullName evidence="1">Uncharacterized protein</fullName>
    </submittedName>
</protein>
<keyword evidence="2" id="KW-1185">Reference proteome</keyword>
<organism evidence="1 2">
    <name type="scientific">Synaphobranchus kaupii</name>
    <name type="common">Kaup's arrowtooth eel</name>
    <dbReference type="NCBI Taxonomy" id="118154"/>
    <lineage>
        <taxon>Eukaryota</taxon>
        <taxon>Metazoa</taxon>
        <taxon>Chordata</taxon>
        <taxon>Craniata</taxon>
        <taxon>Vertebrata</taxon>
        <taxon>Euteleostomi</taxon>
        <taxon>Actinopterygii</taxon>
        <taxon>Neopterygii</taxon>
        <taxon>Teleostei</taxon>
        <taxon>Anguilliformes</taxon>
        <taxon>Synaphobranchidae</taxon>
        <taxon>Synaphobranchus</taxon>
    </lineage>
</organism>
<proteinExistence type="predicted"/>